<organism evidence="1 2">
    <name type="scientific">Gimesia algae</name>
    <dbReference type="NCBI Taxonomy" id="2527971"/>
    <lineage>
        <taxon>Bacteria</taxon>
        <taxon>Pseudomonadati</taxon>
        <taxon>Planctomycetota</taxon>
        <taxon>Planctomycetia</taxon>
        <taxon>Planctomycetales</taxon>
        <taxon>Planctomycetaceae</taxon>
        <taxon>Gimesia</taxon>
    </lineage>
</organism>
<dbReference type="AlphaFoldDB" id="A0A517VEQ4"/>
<name>A0A517VEQ4_9PLAN</name>
<dbReference type="KEGG" id="gax:Pan161_31340"/>
<sequence>MTTAPLIVYNSVMLKPRLTEEQRNALDQQHGLVEVDEEGRKYILMSIEIYRDMLGVGTDEELAASLNALNKGLADVDAGRTRPFRDVLAELDDA</sequence>
<evidence type="ECO:0000313" key="1">
    <source>
        <dbReference type="EMBL" id="QDT91476.1"/>
    </source>
</evidence>
<keyword evidence="2" id="KW-1185">Reference proteome</keyword>
<evidence type="ECO:0000313" key="2">
    <source>
        <dbReference type="Proteomes" id="UP000316855"/>
    </source>
</evidence>
<dbReference type="OrthoDB" id="281963at2"/>
<dbReference type="Proteomes" id="UP000316855">
    <property type="component" value="Chromosome"/>
</dbReference>
<accession>A0A517VEQ4</accession>
<dbReference type="EMBL" id="CP036343">
    <property type="protein sequence ID" value="QDT91476.1"/>
    <property type="molecule type" value="Genomic_DNA"/>
</dbReference>
<proteinExistence type="predicted"/>
<gene>
    <name evidence="1" type="ORF">Pan161_31340</name>
</gene>
<reference evidence="1 2" key="1">
    <citation type="submission" date="2019-02" db="EMBL/GenBank/DDBJ databases">
        <title>Deep-cultivation of Planctomycetes and their phenomic and genomic characterization uncovers novel biology.</title>
        <authorList>
            <person name="Wiegand S."/>
            <person name="Jogler M."/>
            <person name="Boedeker C."/>
            <person name="Pinto D."/>
            <person name="Vollmers J."/>
            <person name="Rivas-Marin E."/>
            <person name="Kohn T."/>
            <person name="Peeters S.H."/>
            <person name="Heuer A."/>
            <person name="Rast P."/>
            <person name="Oberbeckmann S."/>
            <person name="Bunk B."/>
            <person name="Jeske O."/>
            <person name="Meyerdierks A."/>
            <person name="Storesund J.E."/>
            <person name="Kallscheuer N."/>
            <person name="Luecker S."/>
            <person name="Lage O.M."/>
            <person name="Pohl T."/>
            <person name="Merkel B.J."/>
            <person name="Hornburger P."/>
            <person name="Mueller R.-W."/>
            <person name="Bruemmer F."/>
            <person name="Labrenz M."/>
            <person name="Spormann A.M."/>
            <person name="Op den Camp H."/>
            <person name="Overmann J."/>
            <person name="Amann R."/>
            <person name="Jetten M.S.M."/>
            <person name="Mascher T."/>
            <person name="Medema M.H."/>
            <person name="Devos D.P."/>
            <person name="Kaster A.-K."/>
            <person name="Ovreas L."/>
            <person name="Rohde M."/>
            <person name="Galperin M.Y."/>
            <person name="Jogler C."/>
        </authorList>
    </citation>
    <scope>NUCLEOTIDE SEQUENCE [LARGE SCALE GENOMIC DNA]</scope>
    <source>
        <strain evidence="1 2">Pan161</strain>
    </source>
</reference>
<protein>
    <submittedName>
        <fullName evidence="1">Uncharacterized protein</fullName>
    </submittedName>
</protein>
<dbReference type="RefSeq" id="WP_145228392.1">
    <property type="nucleotide sequence ID" value="NZ_CP036343.1"/>
</dbReference>